<reference evidence="2 3" key="1">
    <citation type="submission" date="2019-01" db="EMBL/GenBank/DDBJ databases">
        <title>Coherence of Microcystis species and biogeography revealed through population genomics.</title>
        <authorList>
            <person name="Perez-Carrascal O.M."/>
            <person name="Terrat Y."/>
            <person name="Giani A."/>
            <person name="Fortin N."/>
            <person name="Tromas N."/>
            <person name="Shapiro B.J."/>
        </authorList>
    </citation>
    <scope>NUCLEOTIDE SEQUENCE [LARGE SCALE GENOMIC DNA]</scope>
    <source>
        <strain evidence="2">Ma_QC_C_20070703_M131</strain>
    </source>
</reference>
<dbReference type="AlphaFoldDB" id="A0A551Y0R6"/>
<sequence length="29" mass="3366">SLSFSKNVENHIGAIWYFIHDYNAQLAKV</sequence>
<name>A0A551Y0R6_MICAE</name>
<proteinExistence type="predicted"/>
<evidence type="ECO:0000313" key="1">
    <source>
        <dbReference type="EMBL" id="TRT54404.1"/>
    </source>
</evidence>
<accession>A0A551Y0R6</accession>
<organism evidence="2 3">
    <name type="scientific">Microcystis aeruginosa Ma_QC_C_20070703_M131</name>
    <dbReference type="NCBI Taxonomy" id="2486263"/>
    <lineage>
        <taxon>Bacteria</taxon>
        <taxon>Bacillati</taxon>
        <taxon>Cyanobacteriota</taxon>
        <taxon>Cyanophyceae</taxon>
        <taxon>Oscillatoriophycideae</taxon>
        <taxon>Chroococcales</taxon>
        <taxon>Microcystaceae</taxon>
        <taxon>Microcystis</taxon>
    </lineage>
</organism>
<dbReference type="Proteomes" id="UP000316443">
    <property type="component" value="Unassembled WGS sequence"/>
</dbReference>
<feature type="non-terminal residue" evidence="2">
    <location>
        <position position="1"/>
    </location>
</feature>
<comment type="caution">
    <text evidence="2">The sequence shown here is derived from an EMBL/GenBank/DDBJ whole genome shotgun (WGS) entry which is preliminary data.</text>
</comment>
<protein>
    <submittedName>
        <fullName evidence="2">IS1 family transposase</fullName>
    </submittedName>
</protein>
<dbReference type="EMBL" id="SFCA01000117">
    <property type="protein sequence ID" value="TRT54404.1"/>
    <property type="molecule type" value="Genomic_DNA"/>
</dbReference>
<gene>
    <name evidence="2" type="ORF">EWV85_11015</name>
    <name evidence="1" type="ORF">EWV85_11645</name>
</gene>
<evidence type="ECO:0000313" key="3">
    <source>
        <dbReference type="Proteomes" id="UP000316443"/>
    </source>
</evidence>
<dbReference type="EMBL" id="SFCA01000113">
    <property type="protein sequence ID" value="TRT54563.1"/>
    <property type="molecule type" value="Genomic_DNA"/>
</dbReference>
<evidence type="ECO:0000313" key="2">
    <source>
        <dbReference type="EMBL" id="TRT54563.1"/>
    </source>
</evidence>